<dbReference type="GO" id="GO:0046872">
    <property type="term" value="F:metal ion binding"/>
    <property type="evidence" value="ECO:0007669"/>
    <property type="project" value="UniProtKB-KW"/>
</dbReference>
<evidence type="ECO:0000313" key="16">
    <source>
        <dbReference type="Ensembl" id="ENSFHEP00000004004.1"/>
    </source>
</evidence>
<evidence type="ECO:0000256" key="8">
    <source>
        <dbReference type="ARBA" id="ARBA00022723"/>
    </source>
</evidence>
<dbReference type="Ensembl" id="ENSFHET00000009581.1">
    <property type="protein sequence ID" value="ENSFHEP00000004004.1"/>
    <property type="gene ID" value="ENSFHEG00000004901.1"/>
</dbReference>
<reference evidence="16" key="2">
    <citation type="submission" date="2025-09" db="UniProtKB">
        <authorList>
            <consortium name="Ensembl"/>
        </authorList>
    </citation>
    <scope>IDENTIFICATION</scope>
</reference>
<name>A0A3Q2NX00_FUNHE</name>
<evidence type="ECO:0000256" key="13">
    <source>
        <dbReference type="SAM" id="MobiDB-lite"/>
    </source>
</evidence>
<evidence type="ECO:0000256" key="2">
    <source>
        <dbReference type="ARBA" id="ARBA00004123"/>
    </source>
</evidence>
<dbReference type="GO" id="GO:0005737">
    <property type="term" value="C:cytoplasm"/>
    <property type="evidence" value="ECO:0007669"/>
    <property type="project" value="UniProtKB-SubCell"/>
</dbReference>
<evidence type="ECO:0000256" key="5">
    <source>
        <dbReference type="ARBA" id="ARBA00015519"/>
    </source>
</evidence>
<feature type="compositionally biased region" description="Polar residues" evidence="13">
    <location>
        <begin position="388"/>
        <end position="400"/>
    </location>
</feature>
<evidence type="ECO:0000259" key="15">
    <source>
        <dbReference type="Pfam" id="PF13359"/>
    </source>
</evidence>
<evidence type="ECO:0000256" key="11">
    <source>
        <dbReference type="ARBA" id="ARBA00030126"/>
    </source>
</evidence>
<organism evidence="16 17">
    <name type="scientific">Fundulus heteroclitus</name>
    <name type="common">Killifish</name>
    <name type="synonym">Mummichog</name>
    <dbReference type="NCBI Taxonomy" id="8078"/>
    <lineage>
        <taxon>Eukaryota</taxon>
        <taxon>Metazoa</taxon>
        <taxon>Chordata</taxon>
        <taxon>Craniata</taxon>
        <taxon>Vertebrata</taxon>
        <taxon>Euteleostomi</taxon>
        <taxon>Actinopterygii</taxon>
        <taxon>Neopterygii</taxon>
        <taxon>Teleostei</taxon>
        <taxon>Neoteleostei</taxon>
        <taxon>Acanthomorphata</taxon>
        <taxon>Ovalentaria</taxon>
        <taxon>Atherinomorphae</taxon>
        <taxon>Cyprinodontiformes</taxon>
        <taxon>Fundulidae</taxon>
        <taxon>Fundulus</taxon>
    </lineage>
</organism>
<evidence type="ECO:0000256" key="10">
    <source>
        <dbReference type="ARBA" id="ARBA00023242"/>
    </source>
</evidence>
<accession>A0A3Q2NX00</accession>
<feature type="region of interest" description="Disordered" evidence="13">
    <location>
        <begin position="376"/>
        <end position="406"/>
    </location>
</feature>
<protein>
    <recommendedName>
        <fullName evidence="5">Putative nuclease HARBI1</fullName>
    </recommendedName>
    <alternativeName>
        <fullName evidence="11">Harbinger transposase-derived nuclease</fullName>
    </alternativeName>
</protein>
<comment type="cofactor">
    <cofactor evidence="1">
        <name>a divalent metal cation</name>
        <dbReference type="ChEBI" id="CHEBI:60240"/>
    </cofactor>
</comment>
<evidence type="ECO:0000256" key="6">
    <source>
        <dbReference type="ARBA" id="ARBA00022490"/>
    </source>
</evidence>
<keyword evidence="17" id="KW-1185">Reference proteome</keyword>
<dbReference type="InterPro" id="IPR026103">
    <property type="entry name" value="HARBI1_animal"/>
</dbReference>
<dbReference type="Pfam" id="PF13359">
    <property type="entry name" value="DDE_Tnp_4"/>
    <property type="match status" value="1"/>
</dbReference>
<dbReference type="PANTHER" id="PTHR22930">
    <property type="match status" value="1"/>
</dbReference>
<evidence type="ECO:0000256" key="3">
    <source>
        <dbReference type="ARBA" id="ARBA00004496"/>
    </source>
</evidence>
<keyword evidence="7" id="KW-0540">Nuclease</keyword>
<sequence>MAPFGVEFMLRQMLELLRLLQLNLLLAFHSHELQLDTEHHVTRVLLGLPRTRTRRTVRRKFWKRPGRTSSWWDNLLDGAVADSEWRENFRMSRAAVVALTNELRPHVERQTTNMRAPIGPLKRVAITLHYLGDEGRLQKTADAFGVSRQAVSIIVRQTCVAISTHLGPKYIKLPFTEPEAEELVAGFSRSHGMPQCFGAVDGTHVEIKQPSTNSMDYVNPKGKCSLNVQAVCDYRCRFMDVVIKWPGSVPEGRVFVNSKLNSCLKTGRIPALQKRIVDDEEAIPIYLVGDAAYPLLSYLMKEHPDAGSTPQERGFGVCLRRAHDVILRAVGRLKARFAALKRPMDINLNDLPHVIYSCFVLHNFCESRREAVDEQSVLGTMRSEKESQPPTERAGSQSDCSEGEGTRVRRVVMKYLDPQDKDGGVTVQRV</sequence>
<evidence type="ECO:0000256" key="12">
    <source>
        <dbReference type="ARBA" id="ARBA00045850"/>
    </source>
</evidence>
<dbReference type="GeneID" id="105932901"/>
<dbReference type="AlphaFoldDB" id="A0A3Q2NX00"/>
<keyword evidence="9" id="KW-0378">Hydrolase</keyword>
<feature type="signal peptide" evidence="14">
    <location>
        <begin position="1"/>
        <end position="27"/>
    </location>
</feature>
<dbReference type="GeneTree" id="ENSGT00940000166756"/>
<dbReference type="PANTHER" id="PTHR22930:SF85">
    <property type="entry name" value="GH03217P-RELATED"/>
    <property type="match status" value="1"/>
</dbReference>
<comment type="subcellular location">
    <subcellularLocation>
        <location evidence="3">Cytoplasm</location>
    </subcellularLocation>
    <subcellularLocation>
        <location evidence="2">Nucleus</location>
    </subcellularLocation>
</comment>
<keyword evidence="8" id="KW-0479">Metal-binding</keyword>
<evidence type="ECO:0000313" key="17">
    <source>
        <dbReference type="Proteomes" id="UP000265000"/>
    </source>
</evidence>
<dbReference type="OrthoDB" id="2668416at2759"/>
<keyword evidence="14" id="KW-0732">Signal</keyword>
<evidence type="ECO:0000256" key="4">
    <source>
        <dbReference type="ARBA" id="ARBA00006958"/>
    </source>
</evidence>
<dbReference type="InterPro" id="IPR027806">
    <property type="entry name" value="HARBI1_dom"/>
</dbReference>
<dbReference type="STRING" id="8078.ENSFHEP00000004004"/>
<dbReference type="GO" id="GO:0005634">
    <property type="term" value="C:nucleus"/>
    <property type="evidence" value="ECO:0007669"/>
    <property type="project" value="UniProtKB-SubCell"/>
</dbReference>
<evidence type="ECO:0000256" key="7">
    <source>
        <dbReference type="ARBA" id="ARBA00022722"/>
    </source>
</evidence>
<dbReference type="GO" id="GO:0004518">
    <property type="term" value="F:nuclease activity"/>
    <property type="evidence" value="ECO:0007669"/>
    <property type="project" value="UniProtKB-KW"/>
</dbReference>
<reference evidence="16" key="1">
    <citation type="submission" date="2025-08" db="UniProtKB">
        <authorList>
            <consortium name="Ensembl"/>
        </authorList>
    </citation>
    <scope>IDENTIFICATION</scope>
</reference>
<comment type="similarity">
    <text evidence="4">Belongs to the HARBI1 family.</text>
</comment>
<feature type="domain" description="DDE Tnp4" evidence="15">
    <location>
        <begin position="200"/>
        <end position="363"/>
    </location>
</feature>
<evidence type="ECO:0000256" key="1">
    <source>
        <dbReference type="ARBA" id="ARBA00001968"/>
    </source>
</evidence>
<evidence type="ECO:0000256" key="9">
    <source>
        <dbReference type="ARBA" id="ARBA00022801"/>
    </source>
</evidence>
<dbReference type="GO" id="GO:0016787">
    <property type="term" value="F:hydrolase activity"/>
    <property type="evidence" value="ECO:0007669"/>
    <property type="project" value="UniProtKB-KW"/>
</dbReference>
<dbReference type="InterPro" id="IPR045249">
    <property type="entry name" value="HARBI1-like"/>
</dbReference>
<comment type="function">
    <text evidence="12">Transposase-derived protein that may have nuclease activity. Does not have transposase activity.</text>
</comment>
<keyword evidence="6" id="KW-0963">Cytoplasm</keyword>
<proteinExistence type="inferred from homology"/>
<feature type="chain" id="PRO_5018788490" description="Putative nuclease HARBI1" evidence="14">
    <location>
        <begin position="28"/>
        <end position="430"/>
    </location>
</feature>
<dbReference type="PRINTS" id="PR02086">
    <property type="entry name" value="PUTNUCHARBI1"/>
</dbReference>
<keyword evidence="10" id="KW-0539">Nucleus</keyword>
<dbReference type="Proteomes" id="UP000265000">
    <property type="component" value="Unplaced"/>
</dbReference>
<evidence type="ECO:0000256" key="14">
    <source>
        <dbReference type="SAM" id="SignalP"/>
    </source>
</evidence>